<evidence type="ECO:0000256" key="3">
    <source>
        <dbReference type="ARBA" id="ARBA00022691"/>
    </source>
</evidence>
<dbReference type="Pfam" id="PF08241">
    <property type="entry name" value="Methyltransf_11"/>
    <property type="match status" value="1"/>
</dbReference>
<dbReference type="GO" id="GO:0000179">
    <property type="term" value="F:rRNA (adenine-N6,N6-)-dimethyltransferase activity"/>
    <property type="evidence" value="ECO:0007669"/>
    <property type="project" value="InterPro"/>
</dbReference>
<comment type="caution">
    <text evidence="5">The sequence shown here is derived from an EMBL/GenBank/DDBJ whole genome shotgun (WGS) entry which is preliminary data.</text>
</comment>
<dbReference type="AlphaFoldDB" id="A0A5J4L351"/>
<dbReference type="EMBL" id="BLAB01000001">
    <property type="protein sequence ID" value="GER93692.1"/>
    <property type="molecule type" value="Genomic_DNA"/>
</dbReference>
<dbReference type="SUPFAM" id="SSF53335">
    <property type="entry name" value="S-adenosyl-L-methionine-dependent methyltransferases"/>
    <property type="match status" value="1"/>
</dbReference>
<proteinExistence type="predicted"/>
<evidence type="ECO:0000313" key="5">
    <source>
        <dbReference type="EMBL" id="GER93692.1"/>
    </source>
</evidence>
<sequence>MKICPSYLSFILYNPIRKVLTDREKILDESGISASSVVLEVGAGNGFITEAIAQRAKKVYAVELQHGMVKKLRKRVEGFGSKVDILLCDIANCDIVEGLADVCIMYYSFHEIGNQAGAVRNIWKAIKNDGILSIYEPTIEVNKASMQETIGMFQAIGFERELERDSLFTRFVRLRRVKNK</sequence>
<gene>
    <name evidence="5" type="ORF">A45J_1447</name>
</gene>
<dbReference type="InterPro" id="IPR013216">
    <property type="entry name" value="Methyltransf_11"/>
</dbReference>
<dbReference type="InterPro" id="IPR020598">
    <property type="entry name" value="rRNA_Ade_methylase_Trfase_N"/>
</dbReference>
<keyword evidence="2" id="KW-0808">Transferase</keyword>
<dbReference type="Gene3D" id="3.40.50.150">
    <property type="entry name" value="Vaccinia Virus protein VP39"/>
    <property type="match status" value="1"/>
</dbReference>
<dbReference type="InterPro" id="IPR029063">
    <property type="entry name" value="SAM-dependent_MTases_sf"/>
</dbReference>
<evidence type="ECO:0000259" key="4">
    <source>
        <dbReference type="SMART" id="SM00650"/>
    </source>
</evidence>
<accession>A0A5J4L351</accession>
<evidence type="ECO:0000256" key="2">
    <source>
        <dbReference type="ARBA" id="ARBA00022679"/>
    </source>
</evidence>
<name>A0A5J4L351_9ZZZZ</name>
<organism evidence="5">
    <name type="scientific">hot springs metagenome</name>
    <dbReference type="NCBI Taxonomy" id="433727"/>
    <lineage>
        <taxon>unclassified sequences</taxon>
        <taxon>metagenomes</taxon>
        <taxon>ecological metagenomes</taxon>
    </lineage>
</organism>
<reference evidence="5" key="1">
    <citation type="submission" date="2019-10" db="EMBL/GenBank/DDBJ databases">
        <title>Metagenomic sequencing of thiosulfate-disproportionating enrichment culture.</title>
        <authorList>
            <person name="Umezawa K."/>
            <person name="Kojima H."/>
            <person name="Fukui M."/>
        </authorList>
    </citation>
    <scope>NUCLEOTIDE SEQUENCE</scope>
    <source>
        <strain evidence="5">45J</strain>
    </source>
</reference>
<keyword evidence="3" id="KW-0949">S-adenosyl-L-methionine</keyword>
<protein>
    <recommendedName>
        <fullName evidence="4">Ribosomal RNA adenine methylase transferase N-terminal domain-containing protein</fullName>
    </recommendedName>
</protein>
<dbReference type="CDD" id="cd02440">
    <property type="entry name" value="AdoMet_MTases"/>
    <property type="match status" value="1"/>
</dbReference>
<keyword evidence="1" id="KW-0489">Methyltransferase</keyword>
<dbReference type="SMART" id="SM00650">
    <property type="entry name" value="rADc"/>
    <property type="match status" value="1"/>
</dbReference>
<evidence type="ECO:0000256" key="1">
    <source>
        <dbReference type="ARBA" id="ARBA00022603"/>
    </source>
</evidence>
<dbReference type="PANTHER" id="PTHR43861">
    <property type="entry name" value="TRANS-ACONITATE 2-METHYLTRANSFERASE-RELATED"/>
    <property type="match status" value="1"/>
</dbReference>
<feature type="domain" description="Ribosomal RNA adenine methylase transferase N-terminal" evidence="4">
    <location>
        <begin position="22"/>
        <end position="143"/>
    </location>
</feature>